<keyword evidence="1" id="KW-0547">Nucleotide-binding</keyword>
<keyword evidence="5" id="KW-1185">Reference proteome</keyword>
<keyword evidence="2" id="KW-0051">Antiviral defense</keyword>
<evidence type="ECO:0000256" key="2">
    <source>
        <dbReference type="ARBA" id="ARBA00023118"/>
    </source>
</evidence>
<name>A0ABX8B2M0_9BACT</name>
<evidence type="ECO:0000256" key="1">
    <source>
        <dbReference type="ARBA" id="ARBA00022741"/>
    </source>
</evidence>
<evidence type="ECO:0000313" key="5">
    <source>
        <dbReference type="Proteomes" id="UP000677668"/>
    </source>
</evidence>
<accession>A0ABX8B2M0</accession>
<dbReference type="Gene3D" id="3.30.70.270">
    <property type="match status" value="1"/>
</dbReference>
<organism evidence="4 5">
    <name type="scientific">Chloracidobacterium sp. N</name>
    <dbReference type="NCBI Taxonomy" id="2821540"/>
    <lineage>
        <taxon>Bacteria</taxon>
        <taxon>Pseudomonadati</taxon>
        <taxon>Acidobacteriota</taxon>
        <taxon>Terriglobia</taxon>
        <taxon>Terriglobales</taxon>
        <taxon>Acidobacteriaceae</taxon>
        <taxon>Chloracidobacterium</taxon>
        <taxon>Chloracidobacterium aggregatum</taxon>
    </lineage>
</organism>
<evidence type="ECO:0000259" key="3">
    <source>
        <dbReference type="Pfam" id="PF22335"/>
    </source>
</evidence>
<proteinExistence type="predicted"/>
<protein>
    <recommendedName>
        <fullName evidence="3">Cas10/Cmr2 second palm domain-containing protein</fullName>
    </recommendedName>
</protein>
<reference evidence="4 5" key="1">
    <citation type="submission" date="2021-03" db="EMBL/GenBank/DDBJ databases">
        <title>Genomic and phenotypic characterization of Chloracidobacterium isolates provides evidence for multiple species.</title>
        <authorList>
            <person name="Saini M.K."/>
            <person name="Costas A.M.G."/>
            <person name="Tank M."/>
            <person name="Bryant D.A."/>
        </authorList>
    </citation>
    <scope>NUCLEOTIDE SEQUENCE [LARGE SCALE GENOMIC DNA]</scope>
    <source>
        <strain evidence="4 5">N</strain>
    </source>
</reference>
<dbReference type="Proteomes" id="UP000677668">
    <property type="component" value="Chromosome 1"/>
</dbReference>
<evidence type="ECO:0000313" key="4">
    <source>
        <dbReference type="EMBL" id="QUV93975.1"/>
    </source>
</evidence>
<dbReference type="RefSeq" id="WP_211422304.1">
    <property type="nucleotide sequence ID" value="NZ_CP072642.1"/>
</dbReference>
<dbReference type="InterPro" id="IPR043128">
    <property type="entry name" value="Rev_trsase/Diguanyl_cyclase"/>
</dbReference>
<dbReference type="InterPro" id="IPR054767">
    <property type="entry name" value="Cas10-Cmr2_palm2"/>
</dbReference>
<sequence>MQRVHIEFQRVQTWLFAVPRLRAMVGANALLGRALRVALPDLARQTGCGWALAPSHANYPSADPNDPLKDYDDPAADAKAGILSRDGGHFEARFSNGASEFAAAAANLLRSCLPGLRFRISIDGAGTAKNQVHLSTELPVLAPCEWTGRGLASAIVKQGSEQPIVSPDVAQRHQAATQTEDGTAVDLASLLSARTKLQKLERPQELKELVGNGYLALIHADGNGIGSGAGKTEAERAAFFHRNRVLLRRALQQAIDRHCPNAGLAPLILLMLGGDDILLVTRAEIALPFVVTLCTALDALQGNETGFKLTLGIGVVIARHTIPVHRLHEVAEQLTSSAKHRFRGFTQGEKKHSVVDWAVYSTAWVDNPEDVRRRDWLRGNSTDLRVLSQRPVNVLGQELDSLQGLVHAAQKLGHAPRSQLRYLVDQLPRGRALSALAFAELPTRGKGTLAQAGVKELWRRAGNAWITPLLDLVEIAEIARLGVTPGHRP</sequence>
<dbReference type="Pfam" id="PF22335">
    <property type="entry name" value="Cas10-Cmr2_palm2"/>
    <property type="match status" value="1"/>
</dbReference>
<feature type="domain" description="Cas10/Cmr2 second palm" evidence="3">
    <location>
        <begin position="214"/>
        <end position="341"/>
    </location>
</feature>
<dbReference type="EMBL" id="CP072642">
    <property type="protein sequence ID" value="QUV93975.1"/>
    <property type="molecule type" value="Genomic_DNA"/>
</dbReference>
<gene>
    <name evidence="4" type="ORF">J8C05_00480</name>
</gene>